<name>A0A167XKK6_CORDF</name>
<dbReference type="InterPro" id="IPR029063">
    <property type="entry name" value="SAM-dependent_MTases_sf"/>
</dbReference>
<reference evidence="1 2" key="1">
    <citation type="journal article" date="2016" name="Genome Biol. Evol.">
        <title>Divergent and convergent evolution of fungal pathogenicity.</title>
        <authorList>
            <person name="Shang Y."/>
            <person name="Xiao G."/>
            <person name="Zheng P."/>
            <person name="Cen K."/>
            <person name="Zhan S."/>
            <person name="Wang C."/>
        </authorList>
    </citation>
    <scope>NUCLEOTIDE SEQUENCE [LARGE SCALE GENOMIC DNA]</scope>
    <source>
        <strain evidence="1 2">RCEF 1005</strain>
    </source>
</reference>
<evidence type="ECO:0000313" key="1">
    <source>
        <dbReference type="EMBL" id="OAA65089.1"/>
    </source>
</evidence>
<dbReference type="SUPFAM" id="SSF53335">
    <property type="entry name" value="S-adenosyl-L-methionine-dependent methyltransferases"/>
    <property type="match status" value="1"/>
</dbReference>
<dbReference type="EMBL" id="AZHF01000014">
    <property type="protein sequence ID" value="OAA65089.1"/>
    <property type="molecule type" value="Genomic_DNA"/>
</dbReference>
<dbReference type="AlphaFoldDB" id="A0A167XKK6"/>
<keyword evidence="2" id="KW-1185">Reference proteome</keyword>
<protein>
    <submittedName>
        <fullName evidence="1">Uncharacterized protein</fullName>
    </submittedName>
</protein>
<comment type="caution">
    <text evidence="1">The sequence shown here is derived from an EMBL/GenBank/DDBJ whole genome shotgun (WGS) entry which is preliminary data.</text>
</comment>
<sequence length="288" mass="32100">MSQHGLPTPPPTPHSIPIVPLEGNLFSQDGFVIIQLPSAQSNSGSNSPSEEAIPQQDALHYLTDACFSTFDFPHFHSGDFILDLHPGGGAYTEHMRERGFVPLKNKYEWSADQGLNIEPDFHPPNLIRCGGKPWILAPVFFEEIFQALAHGGHFLLEFADLVPPSCGTGAWWRYEDPSEDCVSQLSRLTRSENVRSLCTMLQAAGFGGVRVEQEILTGNHNTSHCESVYRSALDAYLRRDECYLGEETVENYYASCHERTTKLLDMLPELNSAQLNLIRITAQKPARG</sequence>
<gene>
    <name evidence="1" type="ORF">LEL_10536</name>
</gene>
<proteinExistence type="predicted"/>
<dbReference type="Proteomes" id="UP000076881">
    <property type="component" value="Unassembled WGS sequence"/>
</dbReference>
<accession>A0A167XKK6</accession>
<organism evidence="1 2">
    <name type="scientific">Akanthomyces lecanii RCEF 1005</name>
    <dbReference type="NCBI Taxonomy" id="1081108"/>
    <lineage>
        <taxon>Eukaryota</taxon>
        <taxon>Fungi</taxon>
        <taxon>Dikarya</taxon>
        <taxon>Ascomycota</taxon>
        <taxon>Pezizomycotina</taxon>
        <taxon>Sordariomycetes</taxon>
        <taxon>Hypocreomycetidae</taxon>
        <taxon>Hypocreales</taxon>
        <taxon>Cordycipitaceae</taxon>
        <taxon>Akanthomyces</taxon>
        <taxon>Cordyceps confragosa</taxon>
    </lineage>
</organism>
<evidence type="ECO:0000313" key="2">
    <source>
        <dbReference type="Proteomes" id="UP000076881"/>
    </source>
</evidence>